<feature type="region of interest" description="Disordered" evidence="6">
    <location>
        <begin position="551"/>
        <end position="635"/>
    </location>
</feature>
<evidence type="ECO:0000256" key="2">
    <source>
        <dbReference type="ARBA" id="ARBA00022473"/>
    </source>
</evidence>
<keyword evidence="2" id="KW-0217">Developmental protein</keyword>
<evidence type="ECO:0000256" key="6">
    <source>
        <dbReference type="SAM" id="MobiDB-lite"/>
    </source>
</evidence>
<evidence type="ECO:0000313" key="8">
    <source>
        <dbReference type="Proteomes" id="UP001159428"/>
    </source>
</evidence>
<comment type="subcellular location">
    <subcellularLocation>
        <location evidence="1">Nucleus</location>
    </subcellularLocation>
</comment>
<feature type="compositionally biased region" description="Basic and acidic residues" evidence="6">
    <location>
        <begin position="892"/>
        <end position="904"/>
    </location>
</feature>
<feature type="region of interest" description="Disordered" evidence="6">
    <location>
        <begin position="496"/>
        <end position="521"/>
    </location>
</feature>
<comment type="caution">
    <text evidence="7">The sequence shown here is derived from an EMBL/GenBank/DDBJ whole genome shotgun (WGS) entry which is preliminary data.</text>
</comment>
<feature type="region of interest" description="Disordered" evidence="6">
    <location>
        <begin position="977"/>
        <end position="1018"/>
    </location>
</feature>
<organism evidence="7 8">
    <name type="scientific">Pocillopora meandrina</name>
    <dbReference type="NCBI Taxonomy" id="46732"/>
    <lineage>
        <taxon>Eukaryota</taxon>
        <taxon>Metazoa</taxon>
        <taxon>Cnidaria</taxon>
        <taxon>Anthozoa</taxon>
        <taxon>Hexacorallia</taxon>
        <taxon>Scleractinia</taxon>
        <taxon>Astrocoeniina</taxon>
        <taxon>Pocilloporidae</taxon>
        <taxon>Pocillopora</taxon>
    </lineage>
</organism>
<feature type="compositionally biased region" description="Basic and acidic residues" evidence="6">
    <location>
        <begin position="843"/>
        <end position="854"/>
    </location>
</feature>
<keyword evidence="3" id="KW-0238">DNA-binding</keyword>
<dbReference type="PANTHER" id="PTHR21685">
    <property type="entry name" value="TON-B BOX DOMAIN"/>
    <property type="match status" value="1"/>
</dbReference>
<reference evidence="7 8" key="1">
    <citation type="submission" date="2022-05" db="EMBL/GenBank/DDBJ databases">
        <authorList>
            <consortium name="Genoscope - CEA"/>
            <person name="William W."/>
        </authorList>
    </citation>
    <scope>NUCLEOTIDE SEQUENCE [LARGE SCALE GENOMIC DNA]</scope>
</reference>
<feature type="compositionally biased region" description="Basic and acidic residues" evidence="6">
    <location>
        <begin position="914"/>
        <end position="945"/>
    </location>
</feature>
<gene>
    <name evidence="7" type="ORF">PMEA_00010322</name>
</gene>
<feature type="compositionally biased region" description="Polar residues" evidence="6">
    <location>
        <begin position="505"/>
        <end position="518"/>
    </location>
</feature>
<evidence type="ECO:0000256" key="3">
    <source>
        <dbReference type="ARBA" id="ARBA00023125"/>
    </source>
</evidence>
<dbReference type="PROSITE" id="PS00032">
    <property type="entry name" value="ANTENNAPEDIA"/>
    <property type="match status" value="1"/>
</dbReference>
<feature type="compositionally biased region" description="Low complexity" evidence="6">
    <location>
        <begin position="806"/>
        <end position="818"/>
    </location>
</feature>
<feature type="compositionally biased region" description="Basic and acidic residues" evidence="6">
    <location>
        <begin position="874"/>
        <end position="884"/>
    </location>
</feature>
<feature type="region of interest" description="Disordered" evidence="6">
    <location>
        <begin position="797"/>
        <end position="963"/>
    </location>
</feature>
<feature type="region of interest" description="Disordered" evidence="6">
    <location>
        <begin position="1164"/>
        <end position="1189"/>
    </location>
</feature>
<dbReference type="InterPro" id="IPR001827">
    <property type="entry name" value="Homeobox_Antennapedia_CS"/>
</dbReference>
<evidence type="ECO:0000256" key="5">
    <source>
        <dbReference type="ARBA" id="ARBA00023242"/>
    </source>
</evidence>
<feature type="compositionally biased region" description="Low complexity" evidence="6">
    <location>
        <begin position="611"/>
        <end position="635"/>
    </location>
</feature>
<name>A0AAU9VN94_9CNID</name>
<protein>
    <submittedName>
        <fullName evidence="7">Uncharacterized protein</fullName>
    </submittedName>
</protein>
<dbReference type="Proteomes" id="UP001159428">
    <property type="component" value="Unassembled WGS sequence"/>
</dbReference>
<keyword evidence="5" id="KW-0539">Nucleus</keyword>
<feature type="region of interest" description="Disordered" evidence="6">
    <location>
        <begin position="752"/>
        <end position="776"/>
    </location>
</feature>
<dbReference type="EMBL" id="CALNXJ010000002">
    <property type="protein sequence ID" value="CAH3033834.1"/>
    <property type="molecule type" value="Genomic_DNA"/>
</dbReference>
<dbReference type="GO" id="GO:0003700">
    <property type="term" value="F:DNA-binding transcription factor activity"/>
    <property type="evidence" value="ECO:0007669"/>
    <property type="project" value="InterPro"/>
</dbReference>
<dbReference type="InterPro" id="IPR026671">
    <property type="entry name" value="PPP1R18/Tprn"/>
</dbReference>
<sequence>MTTVLPAWKVELIEKKKRKEQDQRQKLEQEKFRKTSIPEWKRSLIEKKKESTIDSQEVKEQASHVNTLFGPRIVRKASQTNSLVVNSSCKQVVKNGEVDKTRKIVNDINASQGGPALYSSPADTNSCVTKGVEIPTELEHKPNKPGTRIEIESNQESSQRANFIANGVDLKATLNDDNPSVLNPNNDIRHVKTPSVLSYRRMFEHSKPEINGETNVPRLLKGTENKARVRSDKRTVESALGAANGESHQSSSQLQILTTSAVDSVQSIPETDNSSSLHVDSIERKSSILRPFVAPKPYKNYVATPPWLKHDASKNSAFLAGKEELLVANVNGEVPNATKDLETLGHKKDVVLDSKGEDDFENFDGQPLRAKFNDHSDLVIPLIDSQREEALQTCAQKTIVPQEQSLQKYLLVKNTDSKEEVRSFKSDENVDKQKYILMEGKSQQELISSNNVDKKIASATLNNVSNVPHESSTPKADDILNTSSIDSLRSKFGAVGGFRKRTPSEENLSLGGSQSEPLSEQGCVIHRSAELKRPAPPMKRWSADVLSLMSKPIDDDDDDGDVSNLSPRSDTKSALSSANSQPKRPPAPTKRWTADVMSVVSPRTDDRAINSSPRSDSSKKSSPSSSLERGKSSSLIDVREDASHECFQHKSNVAHGIEHRVNKLIRRASVSDLLLVDDEESDSTTEDDPISEAYLHGTFENEITSTDHLFTPKENDEFLPTTVHSPDQDIKPVFARKRSVSSDIEHRVTELLHRQLSQQSDNDDSEEEKTLESDSKVTVVKVEDSVKELTPESLKTETVHLVETKPVAPADPEPAEASEQIKPARGSVHKLSALFGSSIWKPNKKDKSAHEEKSKKKVNYLDMSHAPVKTGKKSSSEEKVDSKKSTLFNRSNKTEAKSVQKEKQQSIFPWMKKNSKDKESTPSHKTKEVMDRNQKNNSGHPKDNSETVSLTSHGLRPVGKTGKVEQRLVGNVVIISDASHDNTPPKGVYHKPKSSVQISEPQKEESYMGKVNHPKPEEKRAEICTSGVVTQEWNGNLQSSEVEKSMSESVPITSIDEVPVSAIDIPELPHDSDVTVSVIDVPPSPDVRSFQNVSSVNGFQEKVEHTDDDVHISVIDVPSPVINEQTNAFQDGYLETDEFSDGSDVDDVEGSYDFATGEVTHLVNGDISEDEDEDEEDGEEEQEEYNDNEEDVPISYIGAAPQYPVPQVVFNSEPVKLKSCLSPKTERRRVNKVRVSFKSTHTVHDYPSEETVASVYDDYERNGSREIKTLQNYQPPGLVNMEKQIGQMGGHFQDPVTTPQQAGKSIVTVNESHSEIKYADEGQGFTDSTDYASALLF</sequence>
<accession>A0AAU9VN94</accession>
<keyword evidence="8" id="KW-1185">Reference proteome</keyword>
<keyword evidence="4" id="KW-0371">Homeobox</keyword>
<evidence type="ECO:0000256" key="1">
    <source>
        <dbReference type="ARBA" id="ARBA00004123"/>
    </source>
</evidence>
<dbReference type="PANTHER" id="PTHR21685:SF2">
    <property type="match status" value="1"/>
</dbReference>
<evidence type="ECO:0000313" key="7">
    <source>
        <dbReference type="EMBL" id="CAH3033834.1"/>
    </source>
</evidence>
<feature type="compositionally biased region" description="Acidic residues" evidence="6">
    <location>
        <begin position="1167"/>
        <end position="1189"/>
    </location>
</feature>
<dbReference type="GO" id="GO:0005634">
    <property type="term" value="C:nucleus"/>
    <property type="evidence" value="ECO:0007669"/>
    <property type="project" value="UniProtKB-SubCell"/>
</dbReference>
<proteinExistence type="predicted"/>
<feature type="compositionally biased region" description="Polar residues" evidence="6">
    <location>
        <begin position="563"/>
        <end position="582"/>
    </location>
</feature>
<dbReference type="GO" id="GO:0003677">
    <property type="term" value="F:DNA binding"/>
    <property type="evidence" value="ECO:0007669"/>
    <property type="project" value="UniProtKB-KW"/>
</dbReference>
<evidence type="ECO:0000256" key="4">
    <source>
        <dbReference type="ARBA" id="ARBA00023155"/>
    </source>
</evidence>